<proteinExistence type="predicted"/>
<dbReference type="EMBL" id="JAJDKZ010000016">
    <property type="protein sequence ID" value="MCB8610336.1"/>
    <property type="molecule type" value="Genomic_DNA"/>
</dbReference>
<dbReference type="GO" id="GO:0008033">
    <property type="term" value="P:tRNA processing"/>
    <property type="evidence" value="ECO:0007669"/>
    <property type="project" value="InterPro"/>
</dbReference>
<gene>
    <name evidence="4" type="ORF">C7U55_04855</name>
    <name evidence="3" type="ORF">LJD69_06985</name>
</gene>
<dbReference type="PIRSF" id="PIRSF004976">
    <property type="entry name" value="ATPase_YdaO"/>
    <property type="match status" value="1"/>
</dbReference>
<reference evidence="4" key="2">
    <citation type="journal article" date="2019" name="Int. J. Syst. Evol. Microbiol.">
        <title>Faecalibacillus intestinalis gen. nov., sp. nov. and Faecalibacillus faecis sp. nov., isolated from human faeces.</title>
        <authorList>
            <person name="Seo B."/>
            <person name="Jeon K."/>
            <person name="Baek I."/>
            <person name="Lee Y.M."/>
            <person name="Baek K."/>
            <person name="Ko G."/>
        </authorList>
    </citation>
    <scope>NUCLEOTIDE SEQUENCE</scope>
    <source>
        <strain evidence="4">SNUG30370</strain>
    </source>
</reference>
<keyword evidence="5" id="KW-1185">Reference proteome</keyword>
<dbReference type="Proteomes" id="UP000241201">
    <property type="component" value="Unassembled WGS sequence"/>
</dbReference>
<dbReference type="SUPFAM" id="SSF52402">
    <property type="entry name" value="Adenine nucleotide alpha hydrolases-like"/>
    <property type="match status" value="1"/>
</dbReference>
<dbReference type="EMBL" id="PYLP01000004">
    <property type="protein sequence ID" value="PST40976.1"/>
    <property type="molecule type" value="Genomic_DNA"/>
</dbReference>
<dbReference type="CDD" id="cd24138">
    <property type="entry name" value="TtcA-like"/>
    <property type="match status" value="1"/>
</dbReference>
<protein>
    <submittedName>
        <fullName evidence="3">tRNA 2-thiocytidine biosynthesis protein TtcA</fullName>
    </submittedName>
    <submittedName>
        <fullName evidence="4">tRNA 2-thiocytidine(32) synthetase TtcA</fullName>
    </submittedName>
</protein>
<comment type="caution">
    <text evidence="4">The sequence shown here is derived from an EMBL/GenBank/DDBJ whole genome shotgun (WGS) entry which is preliminary data.</text>
</comment>
<dbReference type="InterPro" id="IPR035107">
    <property type="entry name" value="tRNA_thiolation_TtcA_Ctu1"/>
</dbReference>
<feature type="domain" description="tRNA(Ile)-lysidine/2-thiocytidine synthase N-terminal" evidence="2">
    <location>
        <begin position="38"/>
        <end position="203"/>
    </location>
</feature>
<dbReference type="Pfam" id="PF01171">
    <property type="entry name" value="ATP_bind_3"/>
    <property type="match status" value="1"/>
</dbReference>
<reference evidence="3" key="3">
    <citation type="submission" date="2021-10" db="EMBL/GenBank/DDBJ databases">
        <title>Collection of gut derived symbiotic bacterial strains cultured from healthy donors.</title>
        <authorList>
            <person name="Lin H."/>
            <person name="Littmann E."/>
            <person name="Kohout C."/>
            <person name="Pamer E.G."/>
        </authorList>
    </citation>
    <scope>NUCLEOTIDE SEQUENCE</scope>
    <source>
        <strain evidence="3">DFI.4.48</strain>
    </source>
</reference>
<evidence type="ECO:0000313" key="3">
    <source>
        <dbReference type="EMBL" id="MCB8610336.1"/>
    </source>
</evidence>
<dbReference type="GeneID" id="77470427"/>
<dbReference type="AlphaFoldDB" id="A0A2T3G0B8"/>
<name>A0A2T3G0B8_9FIRM</name>
<keyword evidence="1" id="KW-0808">Transferase</keyword>
<organism evidence="4 5">
    <name type="scientific">Faecalibacillus faecis</name>
    <dbReference type="NCBI Taxonomy" id="1982628"/>
    <lineage>
        <taxon>Bacteria</taxon>
        <taxon>Bacillati</taxon>
        <taxon>Bacillota</taxon>
        <taxon>Erysipelotrichia</taxon>
        <taxon>Erysipelotrichales</taxon>
        <taxon>Coprobacillaceae</taxon>
        <taxon>Faecalibacillus</taxon>
    </lineage>
</organism>
<dbReference type="InterPro" id="IPR011063">
    <property type="entry name" value="TilS/TtcA_N"/>
</dbReference>
<reference evidence="5" key="1">
    <citation type="submission" date="2018-03" db="EMBL/GenBank/DDBJ databases">
        <title>Lachnoclostridium SNUG30370 gen.nov., sp.nov., isolated from human faeces.</title>
        <authorList>
            <person name="Seo B."/>
            <person name="Jeon K."/>
            <person name="Ko G."/>
        </authorList>
    </citation>
    <scope>NUCLEOTIDE SEQUENCE [LARGE SCALE GENOMIC DNA]</scope>
    <source>
        <strain evidence="5">SNUG30370</strain>
    </source>
</reference>
<dbReference type="PANTHER" id="PTHR43686">
    <property type="entry name" value="SULFURTRANSFERASE-RELATED"/>
    <property type="match status" value="1"/>
</dbReference>
<dbReference type="Proteomes" id="UP001198439">
    <property type="component" value="Unassembled WGS sequence"/>
</dbReference>
<dbReference type="GO" id="GO:0016740">
    <property type="term" value="F:transferase activity"/>
    <property type="evidence" value="ECO:0007669"/>
    <property type="project" value="UniProtKB-KW"/>
</dbReference>
<evidence type="ECO:0000313" key="4">
    <source>
        <dbReference type="EMBL" id="PST40976.1"/>
    </source>
</evidence>
<evidence type="ECO:0000256" key="1">
    <source>
        <dbReference type="ARBA" id="ARBA00022679"/>
    </source>
</evidence>
<dbReference type="PANTHER" id="PTHR43686:SF1">
    <property type="entry name" value="AMINOTRAN_5 DOMAIN-CONTAINING PROTEIN"/>
    <property type="match status" value="1"/>
</dbReference>
<sequence length="274" mass="32099">MEKYREIERSIIKTYRKEIWSKFIKAIKNYQLIQENDKIMVCISGGKDSFLMAKCIQELQRHGRVPFEAYYVVMDPGYNSYNRDFIEDNADLLNVPIEIFESDIFDVVSTVDKSPCYLCAKMRRGYLYSKAQELGCNKIALGHHFDDVIETTLLSMFYGSEIKTMMPKLHSENFEGLELIRPLYLVKEESIISWRKHNDLTFINCACRFIEGCSLINDGTSKRKEMKELIKTMKQVNSNVDQNIFKALDNVNLDCILGTKKDKVYQNFLEEYEK</sequence>
<evidence type="ECO:0000313" key="5">
    <source>
        <dbReference type="Proteomes" id="UP000241201"/>
    </source>
</evidence>
<dbReference type="InterPro" id="IPR014729">
    <property type="entry name" value="Rossmann-like_a/b/a_fold"/>
</dbReference>
<dbReference type="Gene3D" id="3.40.50.620">
    <property type="entry name" value="HUPs"/>
    <property type="match status" value="1"/>
</dbReference>
<evidence type="ECO:0000259" key="2">
    <source>
        <dbReference type="Pfam" id="PF01171"/>
    </source>
</evidence>
<accession>A0A2T3G0B8</accession>
<dbReference type="RefSeq" id="WP_106987592.1">
    <property type="nucleotide sequence ID" value="NZ_DBGDQT010000037.1"/>
</dbReference>